<sequence>MNSAPRSDRSAASFPSSASSASSAEILSAASDFMATHARQLDRLRFHAFLGRTLAPGQLLSAVDAYRNPDGGYGWGLESDLRSPESQVGAALHAFEAFEDLGGPTPHQAAELCAWLDGVTRPDGGLPFALPITEPAGCAPWWGWGDPSASSLQLTSIVAATAHRAAAHDPALRVHPWLGRATRYCLTEVAARLETGKAPQALEFAFAVRLLDTVHADYPEAADLLRGLGAHLPADGLVHVEGGTENEYLRPLDFAPFPGGPARALFSDAAVAADLQRLLAGQQEDGGWTVEYARISPAGSMEWRGAETVRAVRILRADGLL</sequence>
<proteinExistence type="predicted"/>
<comment type="caution">
    <text evidence="1">The sequence shown here is derived from an EMBL/GenBank/DDBJ whole genome shotgun (WGS) entry which is preliminary data.</text>
</comment>
<gene>
    <name evidence="1" type="ORF">LZ495_13010</name>
</gene>
<evidence type="ECO:0000313" key="2">
    <source>
        <dbReference type="Proteomes" id="UP001165378"/>
    </source>
</evidence>
<name>A0AA41U219_9ACTN</name>
<evidence type="ECO:0000313" key="1">
    <source>
        <dbReference type="EMBL" id="MCF2528137.1"/>
    </source>
</evidence>
<accession>A0AA41U219</accession>
<keyword evidence="2" id="KW-1185">Reference proteome</keyword>
<protein>
    <submittedName>
        <fullName evidence="1">Uncharacterized protein</fullName>
    </submittedName>
</protein>
<dbReference type="SUPFAM" id="SSF48239">
    <property type="entry name" value="Terpenoid cyclases/Protein prenyltransferases"/>
    <property type="match status" value="1"/>
</dbReference>
<dbReference type="EMBL" id="JAKFHA010000005">
    <property type="protein sequence ID" value="MCF2528137.1"/>
    <property type="molecule type" value="Genomic_DNA"/>
</dbReference>
<dbReference type="InterPro" id="IPR008930">
    <property type="entry name" value="Terpenoid_cyclase/PrenylTrfase"/>
</dbReference>
<dbReference type="RefSeq" id="WP_235052288.1">
    <property type="nucleotide sequence ID" value="NZ_JAKFHA010000005.1"/>
</dbReference>
<dbReference type="AlphaFoldDB" id="A0AA41U219"/>
<reference evidence="1" key="1">
    <citation type="submission" date="2022-01" db="EMBL/GenBank/DDBJ databases">
        <title>Genome-Based Taxonomic Classification of the Phylum Actinobacteria.</title>
        <authorList>
            <person name="Gao Y."/>
        </authorList>
    </citation>
    <scope>NUCLEOTIDE SEQUENCE</scope>
    <source>
        <strain evidence="1">KLBMP 8922</strain>
    </source>
</reference>
<dbReference type="Proteomes" id="UP001165378">
    <property type="component" value="Unassembled WGS sequence"/>
</dbReference>
<organism evidence="1 2">
    <name type="scientific">Yinghuangia soli</name>
    <dbReference type="NCBI Taxonomy" id="2908204"/>
    <lineage>
        <taxon>Bacteria</taxon>
        <taxon>Bacillati</taxon>
        <taxon>Actinomycetota</taxon>
        <taxon>Actinomycetes</taxon>
        <taxon>Kitasatosporales</taxon>
        <taxon>Streptomycetaceae</taxon>
        <taxon>Yinghuangia</taxon>
    </lineage>
</organism>